<dbReference type="AlphaFoldDB" id="A0A7T8GPJ6"/>
<gene>
    <name evidence="2" type="ORF">FKW44_023453</name>
</gene>
<evidence type="ECO:0000256" key="1">
    <source>
        <dbReference type="SAM" id="MobiDB-lite"/>
    </source>
</evidence>
<proteinExistence type="predicted"/>
<name>A0A7T8GPJ6_CALRO</name>
<feature type="non-terminal residue" evidence="2">
    <location>
        <position position="1"/>
    </location>
</feature>
<feature type="non-terminal residue" evidence="2">
    <location>
        <position position="112"/>
    </location>
</feature>
<keyword evidence="3" id="KW-1185">Reference proteome</keyword>
<evidence type="ECO:0000313" key="3">
    <source>
        <dbReference type="Proteomes" id="UP000595437"/>
    </source>
</evidence>
<accession>A0A7T8GPJ6</accession>
<dbReference type="PANTHER" id="PTHR13677">
    <property type="entry name" value="LD41638P"/>
    <property type="match status" value="1"/>
</dbReference>
<dbReference type="GO" id="GO:0055037">
    <property type="term" value="C:recycling endosome"/>
    <property type="evidence" value="ECO:0007669"/>
    <property type="project" value="TreeGrafter"/>
</dbReference>
<dbReference type="OrthoDB" id="10265409at2759"/>
<feature type="region of interest" description="Disordered" evidence="1">
    <location>
        <begin position="73"/>
        <end position="112"/>
    </location>
</feature>
<dbReference type="InterPro" id="IPR024224">
    <property type="entry name" value="DENND6"/>
</dbReference>
<protein>
    <submittedName>
        <fullName evidence="2">Protein FAM116Alike</fullName>
    </submittedName>
</protein>
<dbReference type="GO" id="GO:0005085">
    <property type="term" value="F:guanyl-nucleotide exchange factor activity"/>
    <property type="evidence" value="ECO:0007669"/>
    <property type="project" value="InterPro"/>
</dbReference>
<reference evidence="3" key="1">
    <citation type="submission" date="2021-01" db="EMBL/GenBank/DDBJ databases">
        <title>Caligus Genome Assembly.</title>
        <authorList>
            <person name="Gallardo-Escarate C."/>
        </authorList>
    </citation>
    <scope>NUCLEOTIDE SEQUENCE [LARGE SCALE GENOMIC DNA]</scope>
</reference>
<feature type="compositionally biased region" description="Basic and acidic residues" evidence="1">
    <location>
        <begin position="102"/>
        <end position="112"/>
    </location>
</feature>
<dbReference type="EMBL" id="CP045907">
    <property type="protein sequence ID" value="QQP35281.1"/>
    <property type="molecule type" value="Genomic_DNA"/>
</dbReference>
<dbReference type="PANTHER" id="PTHR13677:SF0">
    <property type="entry name" value="LD41638P"/>
    <property type="match status" value="1"/>
</dbReference>
<dbReference type="Proteomes" id="UP000595437">
    <property type="component" value="Chromosome 18"/>
</dbReference>
<organism evidence="2 3">
    <name type="scientific">Caligus rogercresseyi</name>
    <name type="common">Sea louse</name>
    <dbReference type="NCBI Taxonomy" id="217165"/>
    <lineage>
        <taxon>Eukaryota</taxon>
        <taxon>Metazoa</taxon>
        <taxon>Ecdysozoa</taxon>
        <taxon>Arthropoda</taxon>
        <taxon>Crustacea</taxon>
        <taxon>Multicrustacea</taxon>
        <taxon>Hexanauplia</taxon>
        <taxon>Copepoda</taxon>
        <taxon>Siphonostomatoida</taxon>
        <taxon>Caligidae</taxon>
        <taxon>Caligus</taxon>
    </lineage>
</organism>
<sequence length="112" mass="12801">TFMIPLERYMSSLMPLAKNISPTVPLRSKVLPPRRLFPLPGKVRPQLTSSIKGDWEALYRRFFKSQTFLAETGDPTPGVPLRVQLNTGSMEKKSSTRRHGFKNTEKTIRQLT</sequence>
<evidence type="ECO:0000313" key="2">
    <source>
        <dbReference type="EMBL" id="QQP35281.1"/>
    </source>
</evidence>